<proteinExistence type="predicted"/>
<dbReference type="EMBL" id="ML208259">
    <property type="protein sequence ID" value="TFK76642.1"/>
    <property type="molecule type" value="Genomic_DNA"/>
</dbReference>
<protein>
    <submittedName>
        <fullName evidence="1">Uncharacterized protein</fullName>
    </submittedName>
</protein>
<evidence type="ECO:0000313" key="2">
    <source>
        <dbReference type="Proteomes" id="UP000308600"/>
    </source>
</evidence>
<gene>
    <name evidence="1" type="ORF">BDN72DRAFT_806622</name>
</gene>
<keyword evidence="2" id="KW-1185">Reference proteome</keyword>
<evidence type="ECO:0000313" key="1">
    <source>
        <dbReference type="EMBL" id="TFK76642.1"/>
    </source>
</evidence>
<accession>A0ACD3BHY6</accession>
<organism evidence="1 2">
    <name type="scientific">Pluteus cervinus</name>
    <dbReference type="NCBI Taxonomy" id="181527"/>
    <lineage>
        <taxon>Eukaryota</taxon>
        <taxon>Fungi</taxon>
        <taxon>Dikarya</taxon>
        <taxon>Basidiomycota</taxon>
        <taxon>Agaricomycotina</taxon>
        <taxon>Agaricomycetes</taxon>
        <taxon>Agaricomycetidae</taxon>
        <taxon>Agaricales</taxon>
        <taxon>Pluteineae</taxon>
        <taxon>Pluteaceae</taxon>
        <taxon>Pluteus</taxon>
    </lineage>
</organism>
<sequence>MSPHMLPHSLPQQQHQQQQSAQHPHHQQQLQQLQQQSLRQLNTQPSPADIQQLTLRAQFLRKNPNEQKSPGELDNIVKYLQAFGQAQGRASQPPITNGHPPSNGASATTPTQQFNPTVQQNVTFLPEHIAALRAQIYAFKLVSKGHPLPEHVQQAIHVPNNAIQELEKLVHGPDITSRVVDSAVKVAKGEPTVEATPSPLPAVVTENLIKAEEHEPVNPADIPQGPFLEDNVNSGIHPHNAFRHPFSHLKRSPDTDPSLYSTRLQRLLIPNVMPAGLDAHQILNERERYIEARVQQRTRELESMCSTMGDGPFNTRFNHQDFQTTSEKEEDNADSTLDLRSLVHPSPSAHGKLRAMIELKALRVLDKQRALRALVAERLNHGSMLPLNRLDFRRTRKPTIRDARMTEQLERKQRADRERRAKHKHVEQLGIICNHGREIVIANRTAQDRVTRLNRAVLNFHIHSEKEEQKRIERISKERLKALKADDEEAYMKLIDTAKDTRITHLLRQTDTYLDSLAQAVAAQQSEGGGPPPPQLYQGEDGPTSEATFGAQVFTDEPGDEKKIDYYAVAHKIQERITRQPSILVGGTLKEYQIKGLQWMVSLYNNRLNGILADEMGLGKTIQTISLITFLIEMKKQRGPYLVIVPLSTMTNWSGEFAKWAPSVTMIAYKGNPQQRRTLQGDLRMGQFQVLLTTYEYIIKDRPHLSKIKWVHMIIDEGHRMKNTQSKLVQTLTTYYHSRYRLILTGTPLQNNLPELWALLNFVLPKVFNSVKSFDEWFNTPFANAGTGDKIELNEEETLLIIRRLHKVLRPFLLRRLKKDVESELPDKVEKVIKVRMSALQSQLYKQMKKHKMIADGKDNKGKSGGVKGLTNELMQLRKICQHPFLFESVEDKISPAGLIDEKLVRTSGKVELLNRILPKFFATGHRVLIFFQMTKVMDIMEDFLKMMKYKYLRLDGGTKTEERASFVQLFNARDSEYDVFILSTRAGGLGLNLQTADTVIIFDSDWNPHADLQAQDRAHRIGQTKAVLILRFITEKSVEEAMYQRARYKLDIDDKVIQAGRFDNKSTQEEQEEFLRSILEADQEEENEEAGDMNDDELNELIARSDAENVKFREMDIQREREAMEHWRAMGNRGKPPPPLVQLEELPDCYQNDEPFEVKEIDETAEGRGQRRRNVVNYNDGLSDEAWAIALEEGEDLQELSERARDRKDRRATNKLIREAEASGRGTPASETDSRGRKGKKGKAKVTDYDTPSGSKRKRGVKSMSVTPSINDDEEDEPEVQKRRKKGGNAVGAGGSDLSPAVRDKMKKVFAECHRAVLGCEDETGRQRCALFKELPDKRVCFHQINDYPDYYQLITQPISLAQLKKRANSGQYKTVQQFRDDWHLMFNNARTYNQEGSWVYIDAEEMQKTFSATFNRLTVGSGLPGAAPAPVVDEDPSGGVYDDNALTPMDEDERPPPPARGRPTGRKQVISDEEYLTPSDDE</sequence>
<reference evidence="1 2" key="1">
    <citation type="journal article" date="2019" name="Nat. Ecol. Evol.">
        <title>Megaphylogeny resolves global patterns of mushroom evolution.</title>
        <authorList>
            <person name="Varga T."/>
            <person name="Krizsan K."/>
            <person name="Foldi C."/>
            <person name="Dima B."/>
            <person name="Sanchez-Garcia M."/>
            <person name="Sanchez-Ramirez S."/>
            <person name="Szollosi G.J."/>
            <person name="Szarkandi J.G."/>
            <person name="Papp V."/>
            <person name="Albert L."/>
            <person name="Andreopoulos W."/>
            <person name="Angelini C."/>
            <person name="Antonin V."/>
            <person name="Barry K.W."/>
            <person name="Bougher N.L."/>
            <person name="Buchanan P."/>
            <person name="Buyck B."/>
            <person name="Bense V."/>
            <person name="Catcheside P."/>
            <person name="Chovatia M."/>
            <person name="Cooper J."/>
            <person name="Damon W."/>
            <person name="Desjardin D."/>
            <person name="Finy P."/>
            <person name="Geml J."/>
            <person name="Haridas S."/>
            <person name="Hughes K."/>
            <person name="Justo A."/>
            <person name="Karasinski D."/>
            <person name="Kautmanova I."/>
            <person name="Kiss B."/>
            <person name="Kocsube S."/>
            <person name="Kotiranta H."/>
            <person name="LaButti K.M."/>
            <person name="Lechner B.E."/>
            <person name="Liimatainen K."/>
            <person name="Lipzen A."/>
            <person name="Lukacs Z."/>
            <person name="Mihaltcheva S."/>
            <person name="Morgado L.N."/>
            <person name="Niskanen T."/>
            <person name="Noordeloos M.E."/>
            <person name="Ohm R.A."/>
            <person name="Ortiz-Santana B."/>
            <person name="Ovrebo C."/>
            <person name="Racz N."/>
            <person name="Riley R."/>
            <person name="Savchenko A."/>
            <person name="Shiryaev A."/>
            <person name="Soop K."/>
            <person name="Spirin V."/>
            <person name="Szebenyi C."/>
            <person name="Tomsovsky M."/>
            <person name="Tulloss R.E."/>
            <person name="Uehling J."/>
            <person name="Grigoriev I.V."/>
            <person name="Vagvolgyi C."/>
            <person name="Papp T."/>
            <person name="Martin F.M."/>
            <person name="Miettinen O."/>
            <person name="Hibbett D.S."/>
            <person name="Nagy L.G."/>
        </authorList>
    </citation>
    <scope>NUCLEOTIDE SEQUENCE [LARGE SCALE GENOMIC DNA]</scope>
    <source>
        <strain evidence="1 2">NL-1719</strain>
    </source>
</reference>
<name>A0ACD3BHY6_9AGAR</name>
<dbReference type="Proteomes" id="UP000308600">
    <property type="component" value="Unassembled WGS sequence"/>
</dbReference>